<organism evidence="1">
    <name type="scientific">Nicotiana tabacum</name>
    <name type="common">Common tobacco</name>
    <dbReference type="NCBI Taxonomy" id="4097"/>
    <lineage>
        <taxon>Eukaryota</taxon>
        <taxon>Viridiplantae</taxon>
        <taxon>Streptophyta</taxon>
        <taxon>Embryophyta</taxon>
        <taxon>Tracheophyta</taxon>
        <taxon>Spermatophyta</taxon>
        <taxon>Magnoliopsida</taxon>
        <taxon>eudicotyledons</taxon>
        <taxon>Gunneridae</taxon>
        <taxon>Pentapetalae</taxon>
        <taxon>asterids</taxon>
        <taxon>lamiids</taxon>
        <taxon>Solanales</taxon>
        <taxon>Solanaceae</taxon>
        <taxon>Nicotianoideae</taxon>
        <taxon>Nicotianeae</taxon>
        <taxon>Nicotiana</taxon>
    </lineage>
</organism>
<name>A0A1S4D146_TOBAC</name>
<dbReference type="PaxDb" id="4097-A0A1S4D146"/>
<proteinExistence type="predicted"/>
<dbReference type="Gene3D" id="3.80.10.10">
    <property type="entry name" value="Ribonuclease Inhibitor"/>
    <property type="match status" value="1"/>
</dbReference>
<dbReference type="InterPro" id="IPR032675">
    <property type="entry name" value="LRR_dom_sf"/>
</dbReference>
<sequence length="135" mass="15685">MIFSIAGLQSLEYLELRDPDFNHYGEWCLGDITFLKLRELKLVNLGISRWDASEESFPQLETLVIKKPWFLEEIPLSFADIPTLKQIKLIFTPFCRNEYLVASAARIKKEVEENEGRDRIDLIIIEDGLGNIQKL</sequence>
<dbReference type="KEGG" id="nta:107824818"/>
<reference evidence="1" key="1">
    <citation type="submission" date="2025-08" db="UniProtKB">
        <authorList>
            <consortium name="RefSeq"/>
        </authorList>
    </citation>
    <scope>IDENTIFICATION</scope>
</reference>
<accession>A0A1S4D146</accession>
<dbReference type="PANTHER" id="PTHR15140">
    <property type="entry name" value="TUBULIN-SPECIFIC CHAPERONE E"/>
    <property type="match status" value="1"/>
</dbReference>
<gene>
    <name evidence="1" type="primary">LOC107824818</name>
</gene>
<protein>
    <submittedName>
        <fullName evidence="1">Late blight resistance protein homolog R1A-3</fullName>
    </submittedName>
</protein>
<dbReference type="OrthoDB" id="1304698at2759"/>
<dbReference type="PANTHER" id="PTHR15140:SF44">
    <property type="entry name" value="LATE BLIGHT RESISTANCE PROTEIN HOMOLOG R1B-23 ISOFORM X1"/>
    <property type="match status" value="1"/>
</dbReference>
<dbReference type="AlphaFoldDB" id="A0A1S4D146"/>
<evidence type="ECO:0000313" key="1">
    <source>
        <dbReference type="RefSeq" id="XP_016507111.1"/>
    </source>
</evidence>
<dbReference type="SUPFAM" id="SSF52058">
    <property type="entry name" value="L domain-like"/>
    <property type="match status" value="1"/>
</dbReference>
<dbReference type="RefSeq" id="XP_016507111.1">
    <property type="nucleotide sequence ID" value="XM_016651625.1"/>
</dbReference>